<dbReference type="KEGG" id="nir:NSED_09985"/>
<feature type="transmembrane region" description="Helical" evidence="7">
    <location>
        <begin position="197"/>
        <end position="221"/>
    </location>
</feature>
<evidence type="ECO:0000256" key="2">
    <source>
        <dbReference type="ARBA" id="ARBA00011061"/>
    </source>
</evidence>
<reference evidence="8 9" key="1">
    <citation type="journal article" date="2012" name="J. Bacteriol.">
        <title>Draft Genome Sequence of an Ammonia-Oxidizing Archaeon, "Candidatus Nitrosopumilus sediminis" AR2, from Svalbard in the Arctic Circle.</title>
        <authorList>
            <person name="Park S.J."/>
            <person name="Kim J.G."/>
            <person name="Jung M.Y."/>
            <person name="Kim S.J."/>
            <person name="Cha I.T."/>
            <person name="Ghai R."/>
            <person name="Martin-Cuadrado A.B."/>
            <person name="Rodriguez-Valera F."/>
            <person name="Rhee S.K."/>
        </authorList>
    </citation>
    <scope>NUCLEOTIDE SEQUENCE [LARGE SCALE GENOMIC DNA]</scope>
    <source>
        <strain evidence="8 9">AR2</strain>
    </source>
</reference>
<dbReference type="eggNOG" id="arCOG00899">
    <property type="taxonomic scope" value="Archaea"/>
</dbReference>
<sequence length="231" mass="26134">MLVTPGGIGTIIKSYILKKKTGNSYSSTAPVIIYEKWLELLSNTILIAVLLIWFDLLEAKIVLGVGIILSITIFLFLKNPNMLKHFNKLIYKIVFFRKFILDFEKFQDNTQHLINFQVLMKTLPITVSAQIPVFVSVFLIFQSFNLDFDIFATSQIYLTSISMGLLTMIPGGLIVTESGLLGILIQNNVEFSVASTLVLIIRLVTFWSVILLGFIVLKFILQNKTDFKNIS</sequence>
<gene>
    <name evidence="8" type="ORF">NSED_09985</name>
</gene>
<evidence type="ECO:0000313" key="8">
    <source>
        <dbReference type="EMBL" id="AFS83783.1"/>
    </source>
</evidence>
<feature type="transmembrane region" description="Helical" evidence="7">
    <location>
        <begin position="61"/>
        <end position="77"/>
    </location>
</feature>
<organism evidence="8 9">
    <name type="scientific">Candidatus Nitrosopumilus sediminis</name>
    <dbReference type="NCBI Taxonomy" id="1229909"/>
    <lineage>
        <taxon>Archaea</taxon>
        <taxon>Nitrososphaerota</taxon>
        <taxon>Nitrososphaeria</taxon>
        <taxon>Nitrosopumilales</taxon>
        <taxon>Nitrosopumilaceae</taxon>
        <taxon>Nitrosopumilus</taxon>
    </lineage>
</organism>
<dbReference type="GO" id="GO:0005886">
    <property type="term" value="C:plasma membrane"/>
    <property type="evidence" value="ECO:0007669"/>
    <property type="project" value="UniProtKB-SubCell"/>
</dbReference>
<keyword evidence="9" id="KW-1185">Reference proteome</keyword>
<dbReference type="PATRIC" id="fig|1229909.8.peg.2174"/>
<feature type="transmembrane region" description="Helical" evidence="7">
    <location>
        <begin position="37"/>
        <end position="54"/>
    </location>
</feature>
<name>K0BBZ1_9ARCH</name>
<dbReference type="PANTHER" id="PTHR39087:SF2">
    <property type="entry name" value="UPF0104 MEMBRANE PROTEIN MJ1595"/>
    <property type="match status" value="1"/>
</dbReference>
<evidence type="ECO:0000256" key="4">
    <source>
        <dbReference type="ARBA" id="ARBA00022692"/>
    </source>
</evidence>
<proteinExistence type="inferred from homology"/>
<dbReference type="Proteomes" id="UP000006100">
    <property type="component" value="Chromosome"/>
</dbReference>
<feature type="transmembrane region" description="Helical" evidence="7">
    <location>
        <begin position="123"/>
        <end position="144"/>
    </location>
</feature>
<dbReference type="AlphaFoldDB" id="K0BBZ1"/>
<evidence type="ECO:0000256" key="6">
    <source>
        <dbReference type="ARBA" id="ARBA00023136"/>
    </source>
</evidence>
<keyword evidence="3" id="KW-1003">Cell membrane</keyword>
<protein>
    <submittedName>
        <fullName evidence="8">Uncharacterized protein</fullName>
    </submittedName>
</protein>
<evidence type="ECO:0000313" key="9">
    <source>
        <dbReference type="Proteomes" id="UP000006100"/>
    </source>
</evidence>
<evidence type="ECO:0000256" key="3">
    <source>
        <dbReference type="ARBA" id="ARBA00022475"/>
    </source>
</evidence>
<dbReference type="EMBL" id="CP003843">
    <property type="protein sequence ID" value="AFS83783.1"/>
    <property type="molecule type" value="Genomic_DNA"/>
</dbReference>
<keyword evidence="4 7" id="KW-0812">Transmembrane</keyword>
<feature type="transmembrane region" description="Helical" evidence="7">
    <location>
        <begin position="156"/>
        <end position="185"/>
    </location>
</feature>
<dbReference type="Pfam" id="PF03706">
    <property type="entry name" value="LPG_synthase_TM"/>
    <property type="match status" value="1"/>
</dbReference>
<keyword evidence="5 7" id="KW-1133">Transmembrane helix</keyword>
<evidence type="ECO:0000256" key="7">
    <source>
        <dbReference type="SAM" id="Phobius"/>
    </source>
</evidence>
<evidence type="ECO:0000256" key="5">
    <source>
        <dbReference type="ARBA" id="ARBA00022989"/>
    </source>
</evidence>
<evidence type="ECO:0000256" key="1">
    <source>
        <dbReference type="ARBA" id="ARBA00004651"/>
    </source>
</evidence>
<keyword evidence="6 7" id="KW-0472">Membrane</keyword>
<dbReference type="PANTHER" id="PTHR39087">
    <property type="entry name" value="UPF0104 MEMBRANE PROTEIN MJ1595"/>
    <property type="match status" value="1"/>
</dbReference>
<comment type="similarity">
    <text evidence="2">Belongs to the UPF0104 family.</text>
</comment>
<dbReference type="InterPro" id="IPR022791">
    <property type="entry name" value="L-PG_synthase/AglD"/>
</dbReference>
<dbReference type="NCBIfam" id="TIGR00374">
    <property type="entry name" value="flippase-like domain"/>
    <property type="match status" value="1"/>
</dbReference>
<accession>K0BBZ1</accession>
<dbReference type="STRING" id="1229909.NSED_09985"/>
<comment type="subcellular location">
    <subcellularLocation>
        <location evidence="1">Cell membrane</location>
        <topology evidence="1">Multi-pass membrane protein</topology>
    </subcellularLocation>
</comment>
<dbReference type="HOGENOM" id="CLU_1197597_0_0_2"/>